<evidence type="ECO:0000313" key="1">
    <source>
        <dbReference type="EMBL" id="RTE73776.1"/>
    </source>
</evidence>
<gene>
    <name evidence="1" type="ORF">BHE90_011787</name>
</gene>
<dbReference type="Proteomes" id="UP000287124">
    <property type="component" value="Unassembled WGS sequence"/>
</dbReference>
<proteinExistence type="predicted"/>
<accession>A0A430LDH9</accession>
<keyword evidence="2" id="KW-1185">Reference proteome</keyword>
<dbReference type="EMBL" id="MIKF01000248">
    <property type="protein sequence ID" value="RTE73776.1"/>
    <property type="molecule type" value="Genomic_DNA"/>
</dbReference>
<name>A0A430LDH9_9HYPO</name>
<comment type="caution">
    <text evidence="1">The sequence shown here is derived from an EMBL/GenBank/DDBJ whole genome shotgun (WGS) entry which is preliminary data.</text>
</comment>
<organism evidence="1 2">
    <name type="scientific">Fusarium euwallaceae</name>
    <dbReference type="NCBI Taxonomy" id="1147111"/>
    <lineage>
        <taxon>Eukaryota</taxon>
        <taxon>Fungi</taxon>
        <taxon>Dikarya</taxon>
        <taxon>Ascomycota</taxon>
        <taxon>Pezizomycotina</taxon>
        <taxon>Sordariomycetes</taxon>
        <taxon>Hypocreomycetidae</taxon>
        <taxon>Hypocreales</taxon>
        <taxon>Nectriaceae</taxon>
        <taxon>Fusarium</taxon>
        <taxon>Fusarium solani species complex</taxon>
    </lineage>
</organism>
<protein>
    <submittedName>
        <fullName evidence="1">Uncharacterized protein</fullName>
    </submittedName>
</protein>
<evidence type="ECO:0000313" key="2">
    <source>
        <dbReference type="Proteomes" id="UP000287124"/>
    </source>
</evidence>
<dbReference type="AlphaFoldDB" id="A0A430LDH9"/>
<sequence length="106" mass="11334">MPWLETVVTVVDDAPLPVVLDSCVVVCPTVLVAKVTDRADGMLVADEPEEYVALFFSSVLVPSGGRFSVVRADEEPVIVAALLETADMSEDMLATVSVEPCDFFDA</sequence>
<reference evidence="1 2" key="1">
    <citation type="submission" date="2017-06" db="EMBL/GenBank/DDBJ databases">
        <title>Comparative genomic analysis of Ambrosia Fusariam Clade fungi.</title>
        <authorList>
            <person name="Stajich J.E."/>
            <person name="Carrillo J."/>
            <person name="Kijimoto T."/>
            <person name="Eskalen A."/>
            <person name="O'Donnell K."/>
            <person name="Kasson M."/>
        </authorList>
    </citation>
    <scope>NUCLEOTIDE SEQUENCE [LARGE SCALE GENOMIC DNA]</scope>
    <source>
        <strain evidence="1 2">UCR1854</strain>
    </source>
</reference>